<dbReference type="PANTHER" id="PTHR21368">
    <property type="entry name" value="50S RIBOSOMAL PROTEIN L9"/>
    <property type="match status" value="1"/>
</dbReference>
<dbReference type="GO" id="GO:0005840">
    <property type="term" value="C:ribosome"/>
    <property type="evidence" value="ECO:0007669"/>
    <property type="project" value="UniProtKB-KW"/>
</dbReference>
<feature type="domain" description="Ribosomal protein L9" evidence="4">
    <location>
        <begin position="53"/>
        <end position="96"/>
    </location>
</feature>
<evidence type="ECO:0000313" key="5">
    <source>
        <dbReference type="EMBL" id="KAK4207326.1"/>
    </source>
</evidence>
<evidence type="ECO:0000256" key="2">
    <source>
        <dbReference type="ARBA" id="ARBA00022980"/>
    </source>
</evidence>
<dbReference type="InterPro" id="IPR020070">
    <property type="entry name" value="Ribosomal_bL9_N"/>
</dbReference>
<gene>
    <name evidence="5" type="ORF">QBC37DRAFT_433640</name>
</gene>
<dbReference type="EMBL" id="MU858303">
    <property type="protein sequence ID" value="KAK4207326.1"/>
    <property type="molecule type" value="Genomic_DNA"/>
</dbReference>
<sequence>MSRLGNRLPACLACLRRLAQPSVSPIQPPTGVVLMQTRAKSNHMRPQDRGVVVRLLEDIPGFGRKNAVFRTERGRMRNQWYPANKAEYMTRQRFQELGLTEEDVGDRDRAFAALGQADEDDFVFEVVEKQQEGDKTPKMPITTAHTLISTLTPATLTFYRKVIEKPASEKAEKPRASRFKDTTLDIYGSVSTNDIANRIREYLVTDAEGRMVTLQPEDISIIGLEGNALKAIGRYGAQIMLGGSEDAGVQPVLKVVEILPEKEGELQKH</sequence>
<comment type="similarity">
    <text evidence="1">Belongs to the bacterial ribosomal protein bL9 family.</text>
</comment>
<name>A0AAN6XVD9_9PEZI</name>
<dbReference type="GO" id="GO:0003735">
    <property type="term" value="F:structural constituent of ribosome"/>
    <property type="evidence" value="ECO:0007669"/>
    <property type="project" value="InterPro"/>
</dbReference>
<evidence type="ECO:0000256" key="1">
    <source>
        <dbReference type="ARBA" id="ARBA00010605"/>
    </source>
</evidence>
<dbReference type="Pfam" id="PF01281">
    <property type="entry name" value="Ribosomal_L9_N"/>
    <property type="match status" value="1"/>
</dbReference>
<reference evidence="5" key="1">
    <citation type="journal article" date="2023" name="Mol. Phylogenet. Evol.">
        <title>Genome-scale phylogeny and comparative genomics of the fungal order Sordariales.</title>
        <authorList>
            <person name="Hensen N."/>
            <person name="Bonometti L."/>
            <person name="Westerberg I."/>
            <person name="Brannstrom I.O."/>
            <person name="Guillou S."/>
            <person name="Cros-Aarteil S."/>
            <person name="Calhoun S."/>
            <person name="Haridas S."/>
            <person name="Kuo A."/>
            <person name="Mondo S."/>
            <person name="Pangilinan J."/>
            <person name="Riley R."/>
            <person name="LaButti K."/>
            <person name="Andreopoulos B."/>
            <person name="Lipzen A."/>
            <person name="Chen C."/>
            <person name="Yan M."/>
            <person name="Daum C."/>
            <person name="Ng V."/>
            <person name="Clum A."/>
            <person name="Steindorff A."/>
            <person name="Ohm R.A."/>
            <person name="Martin F."/>
            <person name="Silar P."/>
            <person name="Natvig D.O."/>
            <person name="Lalanne C."/>
            <person name="Gautier V."/>
            <person name="Ament-Velasquez S.L."/>
            <person name="Kruys A."/>
            <person name="Hutchinson M.I."/>
            <person name="Powell A.J."/>
            <person name="Barry K."/>
            <person name="Miller A.N."/>
            <person name="Grigoriev I.V."/>
            <person name="Debuchy R."/>
            <person name="Gladieux P."/>
            <person name="Hiltunen Thoren M."/>
            <person name="Johannesson H."/>
        </authorList>
    </citation>
    <scope>NUCLEOTIDE SEQUENCE</scope>
    <source>
        <strain evidence="5">PSN293</strain>
    </source>
</reference>
<dbReference type="GO" id="GO:0006412">
    <property type="term" value="P:translation"/>
    <property type="evidence" value="ECO:0007669"/>
    <property type="project" value="InterPro"/>
</dbReference>
<dbReference type="GO" id="GO:1990904">
    <property type="term" value="C:ribonucleoprotein complex"/>
    <property type="evidence" value="ECO:0007669"/>
    <property type="project" value="UniProtKB-KW"/>
</dbReference>
<comment type="caution">
    <text evidence="5">The sequence shown here is derived from an EMBL/GenBank/DDBJ whole genome shotgun (WGS) entry which is preliminary data.</text>
</comment>
<dbReference type="AlphaFoldDB" id="A0AAN6XVD9"/>
<keyword evidence="6" id="KW-1185">Reference proteome</keyword>
<evidence type="ECO:0000259" key="4">
    <source>
        <dbReference type="Pfam" id="PF01281"/>
    </source>
</evidence>
<reference evidence="5" key="2">
    <citation type="submission" date="2023-05" db="EMBL/GenBank/DDBJ databases">
        <authorList>
            <consortium name="Lawrence Berkeley National Laboratory"/>
            <person name="Steindorff A."/>
            <person name="Hensen N."/>
            <person name="Bonometti L."/>
            <person name="Westerberg I."/>
            <person name="Brannstrom I.O."/>
            <person name="Guillou S."/>
            <person name="Cros-Aarteil S."/>
            <person name="Calhoun S."/>
            <person name="Haridas S."/>
            <person name="Kuo A."/>
            <person name="Mondo S."/>
            <person name="Pangilinan J."/>
            <person name="Riley R."/>
            <person name="Labutti K."/>
            <person name="Andreopoulos B."/>
            <person name="Lipzen A."/>
            <person name="Chen C."/>
            <person name="Yanf M."/>
            <person name="Daum C."/>
            <person name="Ng V."/>
            <person name="Clum A."/>
            <person name="Ohm R."/>
            <person name="Martin F."/>
            <person name="Silar P."/>
            <person name="Natvig D."/>
            <person name="Lalanne C."/>
            <person name="Gautier V."/>
            <person name="Ament-Velasquez S.L."/>
            <person name="Kruys A."/>
            <person name="Hutchinson M.I."/>
            <person name="Powell A.J."/>
            <person name="Barry K."/>
            <person name="Miller A.N."/>
            <person name="Grigoriev I.V."/>
            <person name="Debuchy R."/>
            <person name="Gladieux P."/>
            <person name="Thoren M.H."/>
            <person name="Johannesson H."/>
        </authorList>
    </citation>
    <scope>NUCLEOTIDE SEQUENCE</scope>
    <source>
        <strain evidence="5">PSN293</strain>
    </source>
</reference>
<organism evidence="5 6">
    <name type="scientific">Rhypophila decipiens</name>
    <dbReference type="NCBI Taxonomy" id="261697"/>
    <lineage>
        <taxon>Eukaryota</taxon>
        <taxon>Fungi</taxon>
        <taxon>Dikarya</taxon>
        <taxon>Ascomycota</taxon>
        <taxon>Pezizomycotina</taxon>
        <taxon>Sordariomycetes</taxon>
        <taxon>Sordariomycetidae</taxon>
        <taxon>Sordariales</taxon>
        <taxon>Naviculisporaceae</taxon>
        <taxon>Rhypophila</taxon>
    </lineage>
</organism>
<dbReference type="SUPFAM" id="SSF55658">
    <property type="entry name" value="L9 N-domain-like"/>
    <property type="match status" value="1"/>
</dbReference>
<dbReference type="Proteomes" id="UP001301769">
    <property type="component" value="Unassembled WGS sequence"/>
</dbReference>
<accession>A0AAN6XVD9</accession>
<evidence type="ECO:0000313" key="6">
    <source>
        <dbReference type="Proteomes" id="UP001301769"/>
    </source>
</evidence>
<keyword evidence="2" id="KW-0689">Ribosomal protein</keyword>
<dbReference type="InterPro" id="IPR000244">
    <property type="entry name" value="Ribosomal_bL9"/>
</dbReference>
<proteinExistence type="inferred from homology"/>
<protein>
    <recommendedName>
        <fullName evidence="4">Ribosomal protein L9 domain-containing protein</fullName>
    </recommendedName>
</protein>
<dbReference type="Gene3D" id="3.40.5.10">
    <property type="entry name" value="Ribosomal protein L9, N-terminal domain"/>
    <property type="match status" value="1"/>
</dbReference>
<keyword evidence="3" id="KW-0687">Ribonucleoprotein</keyword>
<evidence type="ECO:0000256" key="3">
    <source>
        <dbReference type="ARBA" id="ARBA00023274"/>
    </source>
</evidence>
<dbReference type="InterPro" id="IPR036935">
    <property type="entry name" value="Ribosomal_bL9_N_sf"/>
</dbReference>
<dbReference type="InterPro" id="IPR009027">
    <property type="entry name" value="Ribosomal_bL9/RNase_H1_N"/>
</dbReference>